<accession>I4C5M0</accession>
<dbReference type="SUPFAM" id="SSF52540">
    <property type="entry name" value="P-loop containing nucleoside triphosphate hydrolases"/>
    <property type="match status" value="1"/>
</dbReference>
<gene>
    <name evidence="2" type="ordered locus">Desti_2164</name>
</gene>
<dbReference type="KEGG" id="dti:Desti_2164"/>
<dbReference type="AlphaFoldDB" id="I4C5M0"/>
<dbReference type="eggNOG" id="COG0148">
    <property type="taxonomic scope" value="Bacteria"/>
</dbReference>
<dbReference type="Gene3D" id="3.30.390.10">
    <property type="entry name" value="Enolase-like, N-terminal domain"/>
    <property type="match status" value="1"/>
</dbReference>
<sequence>MHSQTSNHSECEISASEHESRAALDFQILVGEAIKTVDGLGPEFIGDSEKLLFLRERLEEGRFHLAVLGQFKRGKSTLLNAFLGEALLPTSVVSLTAIPTFLQYGPKILVRVSYQDNRPAREFSGESLKDLVSILEGFVTEKGNPKNRLGVLHVDIFHPAQILQHGVVLIDTPGIGSTFTHNTEATLNFLPQCDAALFVVSADPPLTEVEAEFLKNVHSRVSRLFFIFNKVDYLSAEELQEAVGFFKRVLTEKTQSSNDHPIFCVSARRGLDSKLIDDPGLWTDSGLCEVENHLVGFLVSEKANALREPASVPSGASTGENEALELRDGDKNRYGGKGVLKAVDNVNRTIAPKVVGMSATQRAEIDRLMIELDGTATKSKLGANAILKTIRSADKMILGSCFTNWVSLSELESRHLRRYGELPPGLPKYTQKH</sequence>
<dbReference type="GO" id="GO:0004634">
    <property type="term" value="F:phosphopyruvate hydratase activity"/>
    <property type="evidence" value="ECO:0007669"/>
    <property type="project" value="InterPro"/>
</dbReference>
<dbReference type="InterPro" id="IPR045063">
    <property type="entry name" value="Dynamin_N"/>
</dbReference>
<organism evidence="2 3">
    <name type="scientific">Desulfomonile tiedjei (strain ATCC 49306 / DSM 6799 / DCB-1)</name>
    <dbReference type="NCBI Taxonomy" id="706587"/>
    <lineage>
        <taxon>Bacteria</taxon>
        <taxon>Pseudomonadati</taxon>
        <taxon>Thermodesulfobacteriota</taxon>
        <taxon>Desulfomonilia</taxon>
        <taxon>Desulfomonilales</taxon>
        <taxon>Desulfomonilaceae</taxon>
        <taxon>Desulfomonile</taxon>
    </lineage>
</organism>
<name>I4C5M0_DESTA</name>
<keyword evidence="3" id="KW-1185">Reference proteome</keyword>
<dbReference type="GO" id="GO:0006096">
    <property type="term" value="P:glycolytic process"/>
    <property type="evidence" value="ECO:0007669"/>
    <property type="project" value="InterPro"/>
</dbReference>
<feature type="domain" description="Enolase N-terminal" evidence="1">
    <location>
        <begin position="262"/>
        <end position="390"/>
    </location>
</feature>
<dbReference type="Pfam" id="PF03952">
    <property type="entry name" value="Enolase_N"/>
    <property type="match status" value="1"/>
</dbReference>
<dbReference type="CDD" id="cd09912">
    <property type="entry name" value="DLP_2"/>
    <property type="match status" value="1"/>
</dbReference>
<dbReference type="EMBL" id="CP003360">
    <property type="protein sequence ID" value="AFM24861.1"/>
    <property type="molecule type" value="Genomic_DNA"/>
</dbReference>
<dbReference type="InterPro" id="IPR051943">
    <property type="entry name" value="TRAFAC_Dynamin-like_GTPase"/>
</dbReference>
<dbReference type="PATRIC" id="fig|706587.4.peg.2490"/>
<dbReference type="SUPFAM" id="SSF54826">
    <property type="entry name" value="Enolase N-terminal domain-like"/>
    <property type="match status" value="1"/>
</dbReference>
<reference evidence="3" key="1">
    <citation type="submission" date="2012-06" db="EMBL/GenBank/DDBJ databases">
        <title>Complete sequence of chromosome of Desulfomonile tiedjei DSM 6799.</title>
        <authorList>
            <person name="Lucas S."/>
            <person name="Copeland A."/>
            <person name="Lapidus A."/>
            <person name="Glavina del Rio T."/>
            <person name="Dalin E."/>
            <person name="Tice H."/>
            <person name="Bruce D."/>
            <person name="Goodwin L."/>
            <person name="Pitluck S."/>
            <person name="Peters L."/>
            <person name="Ovchinnikova G."/>
            <person name="Zeytun A."/>
            <person name="Lu M."/>
            <person name="Kyrpides N."/>
            <person name="Mavromatis K."/>
            <person name="Ivanova N."/>
            <person name="Brettin T."/>
            <person name="Detter J.C."/>
            <person name="Han C."/>
            <person name="Larimer F."/>
            <person name="Land M."/>
            <person name="Hauser L."/>
            <person name="Markowitz V."/>
            <person name="Cheng J.-F."/>
            <person name="Hugenholtz P."/>
            <person name="Woyke T."/>
            <person name="Wu D."/>
            <person name="Spring S."/>
            <person name="Schroeder M."/>
            <person name="Brambilla E."/>
            <person name="Klenk H.-P."/>
            <person name="Eisen J.A."/>
        </authorList>
    </citation>
    <scope>NUCLEOTIDE SEQUENCE [LARGE SCALE GENOMIC DNA]</scope>
    <source>
        <strain evidence="3">ATCC 49306 / DSM 6799 / DCB-1</strain>
    </source>
</reference>
<evidence type="ECO:0000313" key="3">
    <source>
        <dbReference type="Proteomes" id="UP000006055"/>
    </source>
</evidence>
<dbReference type="eggNOG" id="COG0699">
    <property type="taxonomic scope" value="Bacteria"/>
</dbReference>
<evidence type="ECO:0000313" key="2">
    <source>
        <dbReference type="EMBL" id="AFM24861.1"/>
    </source>
</evidence>
<dbReference type="Gene3D" id="3.40.50.300">
    <property type="entry name" value="P-loop containing nucleotide triphosphate hydrolases"/>
    <property type="match status" value="1"/>
</dbReference>
<evidence type="ECO:0000259" key="1">
    <source>
        <dbReference type="SMART" id="SM01193"/>
    </source>
</evidence>
<dbReference type="PANTHER" id="PTHR43681:SF1">
    <property type="entry name" value="SARCALUMENIN"/>
    <property type="match status" value="1"/>
</dbReference>
<dbReference type="Pfam" id="PF00350">
    <property type="entry name" value="Dynamin_N"/>
    <property type="match status" value="1"/>
</dbReference>
<dbReference type="PANTHER" id="PTHR43681">
    <property type="entry name" value="TRANSMEMBRANE GTPASE FZO"/>
    <property type="match status" value="1"/>
</dbReference>
<dbReference type="GO" id="GO:0000015">
    <property type="term" value="C:phosphopyruvate hydratase complex"/>
    <property type="evidence" value="ECO:0007669"/>
    <property type="project" value="InterPro"/>
</dbReference>
<dbReference type="HOGENOM" id="CLU_632714_0_0_7"/>
<dbReference type="InterPro" id="IPR027417">
    <property type="entry name" value="P-loop_NTPase"/>
</dbReference>
<dbReference type="InterPro" id="IPR000941">
    <property type="entry name" value="Enolase"/>
</dbReference>
<dbReference type="Proteomes" id="UP000006055">
    <property type="component" value="Chromosome"/>
</dbReference>
<dbReference type="GO" id="GO:0000287">
    <property type="term" value="F:magnesium ion binding"/>
    <property type="evidence" value="ECO:0007669"/>
    <property type="project" value="InterPro"/>
</dbReference>
<dbReference type="InterPro" id="IPR029017">
    <property type="entry name" value="Enolase-like_N"/>
</dbReference>
<proteinExistence type="predicted"/>
<dbReference type="SMART" id="SM01193">
    <property type="entry name" value="Enolase_N"/>
    <property type="match status" value="1"/>
</dbReference>
<dbReference type="STRING" id="706587.Desti_2164"/>
<dbReference type="InterPro" id="IPR020811">
    <property type="entry name" value="Enolase_N"/>
</dbReference>
<dbReference type="PRINTS" id="PR00148">
    <property type="entry name" value="ENOLASE"/>
</dbReference>
<dbReference type="OrthoDB" id="9802035at2"/>
<protein>
    <submittedName>
        <fullName evidence="2">Enolase</fullName>
    </submittedName>
</protein>